<organism evidence="2 3">
    <name type="scientific">Mycena rosella</name>
    <name type="common">Pink bonnet</name>
    <name type="synonym">Agaricus rosellus</name>
    <dbReference type="NCBI Taxonomy" id="1033263"/>
    <lineage>
        <taxon>Eukaryota</taxon>
        <taxon>Fungi</taxon>
        <taxon>Dikarya</taxon>
        <taxon>Basidiomycota</taxon>
        <taxon>Agaricomycotina</taxon>
        <taxon>Agaricomycetes</taxon>
        <taxon>Agaricomycetidae</taxon>
        <taxon>Agaricales</taxon>
        <taxon>Marasmiineae</taxon>
        <taxon>Mycenaceae</taxon>
        <taxon>Mycena</taxon>
    </lineage>
</organism>
<gene>
    <name evidence="2" type="ORF">B0H17DRAFT_1219196</name>
</gene>
<name>A0AAD7BJ53_MYCRO</name>
<sequence>MKTFIVTAAAFVLASLSVVNAAALPASADAAIVSSGLSTVLTASPIGPLSIAVDSQRKDSIAKMILVSNMEGADPHAIPRVDVAYIFGSLS</sequence>
<proteinExistence type="predicted"/>
<dbReference type="EMBL" id="JARKIE010000648">
    <property type="protein sequence ID" value="KAJ7622694.1"/>
    <property type="molecule type" value="Genomic_DNA"/>
</dbReference>
<feature type="chain" id="PRO_5042049794" evidence="1">
    <location>
        <begin position="22"/>
        <end position="91"/>
    </location>
</feature>
<evidence type="ECO:0000313" key="2">
    <source>
        <dbReference type="EMBL" id="KAJ7622694.1"/>
    </source>
</evidence>
<dbReference type="Proteomes" id="UP001221757">
    <property type="component" value="Unassembled WGS sequence"/>
</dbReference>
<feature type="signal peptide" evidence="1">
    <location>
        <begin position="1"/>
        <end position="21"/>
    </location>
</feature>
<keyword evidence="1" id="KW-0732">Signal</keyword>
<protein>
    <submittedName>
        <fullName evidence="2">Uncharacterized protein</fullName>
    </submittedName>
</protein>
<reference evidence="2" key="1">
    <citation type="submission" date="2023-03" db="EMBL/GenBank/DDBJ databases">
        <title>Massive genome expansion in bonnet fungi (Mycena s.s.) driven by repeated elements and novel gene families across ecological guilds.</title>
        <authorList>
            <consortium name="Lawrence Berkeley National Laboratory"/>
            <person name="Harder C.B."/>
            <person name="Miyauchi S."/>
            <person name="Viragh M."/>
            <person name="Kuo A."/>
            <person name="Thoen E."/>
            <person name="Andreopoulos B."/>
            <person name="Lu D."/>
            <person name="Skrede I."/>
            <person name="Drula E."/>
            <person name="Henrissat B."/>
            <person name="Morin E."/>
            <person name="Kohler A."/>
            <person name="Barry K."/>
            <person name="LaButti K."/>
            <person name="Morin E."/>
            <person name="Salamov A."/>
            <person name="Lipzen A."/>
            <person name="Mereny Z."/>
            <person name="Hegedus B."/>
            <person name="Baldrian P."/>
            <person name="Stursova M."/>
            <person name="Weitz H."/>
            <person name="Taylor A."/>
            <person name="Grigoriev I.V."/>
            <person name="Nagy L.G."/>
            <person name="Martin F."/>
            <person name="Kauserud H."/>
        </authorList>
    </citation>
    <scope>NUCLEOTIDE SEQUENCE</scope>
    <source>
        <strain evidence="2">CBHHK067</strain>
    </source>
</reference>
<dbReference type="AlphaFoldDB" id="A0AAD7BJ53"/>
<evidence type="ECO:0000313" key="3">
    <source>
        <dbReference type="Proteomes" id="UP001221757"/>
    </source>
</evidence>
<evidence type="ECO:0000256" key="1">
    <source>
        <dbReference type="SAM" id="SignalP"/>
    </source>
</evidence>
<comment type="caution">
    <text evidence="2">The sequence shown here is derived from an EMBL/GenBank/DDBJ whole genome shotgun (WGS) entry which is preliminary data.</text>
</comment>
<keyword evidence="3" id="KW-1185">Reference proteome</keyword>
<accession>A0AAD7BJ53</accession>